<dbReference type="InterPro" id="IPR013702">
    <property type="entry name" value="FIST_domain_N"/>
</dbReference>
<dbReference type="Pfam" id="PF10442">
    <property type="entry name" value="FIST_C"/>
    <property type="match status" value="1"/>
</dbReference>
<dbReference type="CDD" id="cd01949">
    <property type="entry name" value="GGDEF"/>
    <property type="match status" value="1"/>
</dbReference>
<dbReference type="PROSITE" id="PS50887">
    <property type="entry name" value="GGDEF"/>
    <property type="match status" value="1"/>
</dbReference>
<dbReference type="SMART" id="SM00267">
    <property type="entry name" value="GGDEF"/>
    <property type="match status" value="1"/>
</dbReference>
<accession>A0A1M4XV65</accession>
<feature type="domain" description="GGDEF" evidence="1">
    <location>
        <begin position="454"/>
        <end position="582"/>
    </location>
</feature>
<dbReference type="SUPFAM" id="SSF55073">
    <property type="entry name" value="Nucleotide cyclase"/>
    <property type="match status" value="1"/>
</dbReference>
<dbReference type="AlphaFoldDB" id="A0A1M4XV65"/>
<gene>
    <name evidence="2" type="ORF">SAMN02745190_01620</name>
</gene>
<dbReference type="Pfam" id="PF00990">
    <property type="entry name" value="GGDEF"/>
    <property type="match status" value="1"/>
</dbReference>
<dbReference type="OrthoDB" id="9804955at2"/>
<organism evidence="2 3">
    <name type="scientific">Schwartzia succinivorans DSM 10502</name>
    <dbReference type="NCBI Taxonomy" id="1123243"/>
    <lineage>
        <taxon>Bacteria</taxon>
        <taxon>Bacillati</taxon>
        <taxon>Bacillota</taxon>
        <taxon>Negativicutes</taxon>
        <taxon>Selenomonadales</taxon>
        <taxon>Selenomonadaceae</taxon>
        <taxon>Schwartzia</taxon>
    </lineage>
</organism>
<reference evidence="2 3" key="1">
    <citation type="submission" date="2016-11" db="EMBL/GenBank/DDBJ databases">
        <authorList>
            <person name="Jaros S."/>
            <person name="Januszkiewicz K."/>
            <person name="Wedrychowicz H."/>
        </authorList>
    </citation>
    <scope>NUCLEOTIDE SEQUENCE [LARGE SCALE GENOMIC DNA]</scope>
    <source>
        <strain evidence="2 3">DSM 10502</strain>
    </source>
</reference>
<dbReference type="PANTHER" id="PTHR45138">
    <property type="entry name" value="REGULATORY COMPONENTS OF SENSORY TRANSDUCTION SYSTEM"/>
    <property type="match status" value="1"/>
</dbReference>
<sequence>MKQFSYRFRDKKELASCLEALRSEAPMEYKSVLASLYTADEWENVNEFRQEVEKTLPRATVVGTSSDHTILHGSIIEKENILVVQFFEHTVATLQVYDFDVLSPGASGKALANLVKHIDDLAGVELLTVPGRFNTKPFLDSLSVLPVSIPVFGGVANCEIPDFQPFVFAGDSHMTSGVVVILFRSSRLKFFVYGGLGWKPLGVPMSITKLSDDGMTIEELDYQPAFHVYDKYLHVSHSKSMEKDLFAFPLMLERNGVEIARLPVEITPDEYLRFVCGFTKGEKLRLAYGDPEEILASSKRAQHYMAFFAPEAILFFDCVSRNRFMQDSAETELRPFESIAPNAGYFSHGEITRAGRNVVTMNMVMLTVGMREKAAENVLPLTESGAGDSELTGSMSLVKRLASFITVVSKELEEANKKLERLARHDRLTSIYNRGEIESIMQDALLRNRELGSVPVSIIMLDIDNFKQVNDKYGHAVGDEVLKYTAKTLMNGMRGSDHVGRWGGEEFLIVLEDFSLDMAKQIAERLRLMIADVKVLPDGGNITASFGVAKYNPGEDFDDFYRRIDSALYMAKRSGKNCVATK</sequence>
<dbReference type="FunFam" id="3.30.70.270:FF:000001">
    <property type="entry name" value="Diguanylate cyclase domain protein"/>
    <property type="match status" value="1"/>
</dbReference>
<evidence type="ECO:0000259" key="1">
    <source>
        <dbReference type="PROSITE" id="PS50887"/>
    </source>
</evidence>
<dbReference type="Pfam" id="PF08495">
    <property type="entry name" value="FIST"/>
    <property type="match status" value="1"/>
</dbReference>
<dbReference type="STRING" id="1123243.SAMN02745190_01620"/>
<dbReference type="InterPro" id="IPR000160">
    <property type="entry name" value="GGDEF_dom"/>
</dbReference>
<dbReference type="InterPro" id="IPR019494">
    <property type="entry name" value="FIST_C"/>
</dbReference>
<dbReference type="NCBIfam" id="TIGR00254">
    <property type="entry name" value="GGDEF"/>
    <property type="match status" value="1"/>
</dbReference>
<proteinExistence type="predicted"/>
<protein>
    <submittedName>
        <fullName evidence="2">Diguanylate cyclase (GGDEF) domain-containing protein</fullName>
    </submittedName>
</protein>
<dbReference type="GO" id="GO:0052621">
    <property type="term" value="F:diguanylate cyclase activity"/>
    <property type="evidence" value="ECO:0007669"/>
    <property type="project" value="TreeGrafter"/>
</dbReference>
<dbReference type="Gene3D" id="3.30.70.270">
    <property type="match status" value="1"/>
</dbReference>
<evidence type="ECO:0000313" key="3">
    <source>
        <dbReference type="Proteomes" id="UP000184404"/>
    </source>
</evidence>
<keyword evidence="3" id="KW-1185">Reference proteome</keyword>
<dbReference type="SMART" id="SM00897">
    <property type="entry name" value="FIST"/>
    <property type="match status" value="1"/>
</dbReference>
<dbReference type="InterPro" id="IPR050469">
    <property type="entry name" value="Diguanylate_Cyclase"/>
</dbReference>
<dbReference type="RefSeq" id="WP_072935703.1">
    <property type="nucleotide sequence ID" value="NZ_FQUG01000005.1"/>
</dbReference>
<dbReference type="SMART" id="SM01204">
    <property type="entry name" value="FIST_C"/>
    <property type="match status" value="1"/>
</dbReference>
<dbReference type="EMBL" id="FQUG01000005">
    <property type="protein sequence ID" value="SHE97320.1"/>
    <property type="molecule type" value="Genomic_DNA"/>
</dbReference>
<dbReference type="InterPro" id="IPR029787">
    <property type="entry name" value="Nucleotide_cyclase"/>
</dbReference>
<dbReference type="InterPro" id="IPR043128">
    <property type="entry name" value="Rev_trsase/Diguanyl_cyclase"/>
</dbReference>
<evidence type="ECO:0000313" key="2">
    <source>
        <dbReference type="EMBL" id="SHE97320.1"/>
    </source>
</evidence>
<dbReference type="Proteomes" id="UP000184404">
    <property type="component" value="Unassembled WGS sequence"/>
</dbReference>
<dbReference type="PANTHER" id="PTHR45138:SF9">
    <property type="entry name" value="DIGUANYLATE CYCLASE DGCM-RELATED"/>
    <property type="match status" value="1"/>
</dbReference>
<name>A0A1M4XV65_9FIRM</name>